<protein>
    <submittedName>
        <fullName evidence="2">Uncharacterized protein</fullName>
    </submittedName>
</protein>
<dbReference type="STRING" id="285351.SAMN04488035_1044"/>
<dbReference type="Proteomes" id="UP000198520">
    <property type="component" value="Unassembled WGS sequence"/>
</dbReference>
<sequence length="139" mass="13378">MARVAAVHRTPTQAIARMLLAGTLLGALAGLVIGSLDGGAFVAWMVFLGACGGAASGAGGAAIGAVAMYLLRSADPRSRVLGAAAGVGVGAGATFLLLATRVPLVAPWPTVGAATVLLIAGLSACAELSEQAAGVEPLS</sequence>
<gene>
    <name evidence="2" type="ORF">SAMN04488035_1044</name>
</gene>
<reference evidence="3" key="1">
    <citation type="submission" date="2016-10" db="EMBL/GenBank/DDBJ databases">
        <authorList>
            <person name="Varghese N."/>
            <person name="Submissions S."/>
        </authorList>
    </citation>
    <scope>NUCLEOTIDE SEQUENCE [LARGE SCALE GENOMIC DNA]</scope>
    <source>
        <strain evidence="3">DSM 19083</strain>
    </source>
</reference>
<keyword evidence="3" id="KW-1185">Reference proteome</keyword>
<evidence type="ECO:0000256" key="1">
    <source>
        <dbReference type="SAM" id="Phobius"/>
    </source>
</evidence>
<name>A0A1I2F150_9MICO</name>
<keyword evidence="1" id="KW-0812">Transmembrane</keyword>
<evidence type="ECO:0000313" key="3">
    <source>
        <dbReference type="Proteomes" id="UP000198520"/>
    </source>
</evidence>
<dbReference type="AlphaFoldDB" id="A0A1I2F150"/>
<evidence type="ECO:0000313" key="2">
    <source>
        <dbReference type="EMBL" id="SFE98577.1"/>
    </source>
</evidence>
<keyword evidence="1" id="KW-0472">Membrane</keyword>
<organism evidence="2 3">
    <name type="scientific">Flavimobilis marinus</name>
    <dbReference type="NCBI Taxonomy" id="285351"/>
    <lineage>
        <taxon>Bacteria</taxon>
        <taxon>Bacillati</taxon>
        <taxon>Actinomycetota</taxon>
        <taxon>Actinomycetes</taxon>
        <taxon>Micrococcales</taxon>
        <taxon>Jonesiaceae</taxon>
        <taxon>Flavimobilis</taxon>
    </lineage>
</organism>
<dbReference type="EMBL" id="FONZ01000002">
    <property type="protein sequence ID" value="SFE98577.1"/>
    <property type="molecule type" value="Genomic_DNA"/>
</dbReference>
<feature type="transmembrane region" description="Helical" evidence="1">
    <location>
        <begin position="105"/>
        <end position="126"/>
    </location>
</feature>
<feature type="transmembrane region" description="Helical" evidence="1">
    <location>
        <begin position="80"/>
        <end position="99"/>
    </location>
</feature>
<accession>A0A1I2F150</accession>
<proteinExistence type="predicted"/>
<feature type="transmembrane region" description="Helical" evidence="1">
    <location>
        <begin position="44"/>
        <end position="71"/>
    </location>
</feature>
<keyword evidence="1" id="KW-1133">Transmembrane helix</keyword>